<dbReference type="EMBL" id="MFSP01000057">
    <property type="protein sequence ID" value="OGI67546.1"/>
    <property type="molecule type" value="Genomic_DNA"/>
</dbReference>
<dbReference type="AlphaFoldDB" id="A0A1F6VDB7"/>
<comment type="caution">
    <text evidence="1">The sequence shown here is derived from an EMBL/GenBank/DDBJ whole genome shotgun (WGS) entry which is preliminary data.</text>
</comment>
<organism evidence="1 2">
    <name type="scientific">Candidatus Muproteobacteria bacterium RBG_16_60_9</name>
    <dbReference type="NCBI Taxonomy" id="1817755"/>
    <lineage>
        <taxon>Bacteria</taxon>
        <taxon>Pseudomonadati</taxon>
        <taxon>Pseudomonadota</taxon>
        <taxon>Candidatus Muproteobacteria</taxon>
    </lineage>
</organism>
<evidence type="ECO:0000313" key="1">
    <source>
        <dbReference type="EMBL" id="OGI67546.1"/>
    </source>
</evidence>
<evidence type="ECO:0000313" key="2">
    <source>
        <dbReference type="Proteomes" id="UP000179076"/>
    </source>
</evidence>
<dbReference type="Proteomes" id="UP000179076">
    <property type="component" value="Unassembled WGS sequence"/>
</dbReference>
<evidence type="ECO:0008006" key="3">
    <source>
        <dbReference type="Google" id="ProtNLM"/>
    </source>
</evidence>
<protein>
    <recommendedName>
        <fullName evidence="3">DUF2946 domain-containing protein</fullName>
    </recommendedName>
</protein>
<dbReference type="InterPro" id="IPR021332">
    <property type="entry name" value="DUF2944"/>
</dbReference>
<reference evidence="1 2" key="1">
    <citation type="journal article" date="2016" name="Nat. Commun.">
        <title>Thousands of microbial genomes shed light on interconnected biogeochemical processes in an aquifer system.</title>
        <authorList>
            <person name="Anantharaman K."/>
            <person name="Brown C.T."/>
            <person name="Hug L.A."/>
            <person name="Sharon I."/>
            <person name="Castelle C.J."/>
            <person name="Probst A.J."/>
            <person name="Thomas B.C."/>
            <person name="Singh A."/>
            <person name="Wilkins M.J."/>
            <person name="Karaoz U."/>
            <person name="Brodie E.L."/>
            <person name="Williams K.H."/>
            <person name="Hubbard S.S."/>
            <person name="Banfield J.F."/>
        </authorList>
    </citation>
    <scope>NUCLEOTIDE SEQUENCE [LARGE SCALE GENOMIC DNA]</scope>
</reference>
<gene>
    <name evidence="1" type="ORF">A2W18_02695</name>
</gene>
<name>A0A1F6VDB7_9PROT</name>
<proteinExistence type="predicted"/>
<sequence>MDETVLRAMQRWPNVPAVFGWLQLDRRGNWLVKTVGGKFERIVNPAMIEFVNRNYVHDDNGRWYFQNGPQRVFVTLDYTPWIYQLDRTAAAFTTHTGLPAQALRGLFLDDFDRLLLETELGIGVVSDRDLPAVLEQLSPPTGTSIEATLLVVADGEEVPVRLFGRDVAIAPIRSQEVAERFHFNPRPTPAPGQPDC</sequence>
<dbReference type="Pfam" id="PF11161">
    <property type="entry name" value="DUF2944"/>
    <property type="match status" value="1"/>
</dbReference>
<accession>A0A1F6VDB7</accession>